<protein>
    <submittedName>
        <fullName evidence="4">HIRAN domain protein</fullName>
    </submittedName>
</protein>
<feature type="domain" description="HIRAN" evidence="3">
    <location>
        <begin position="6"/>
        <end position="57"/>
    </location>
</feature>
<dbReference type="RefSeq" id="WP_044665259.1">
    <property type="nucleotide sequence ID" value="NZ_CDRZ01000240.1"/>
</dbReference>
<accession>A0A0B7MGU6</accession>
<dbReference type="GO" id="GO:0003676">
    <property type="term" value="F:nucleic acid binding"/>
    <property type="evidence" value="ECO:0007669"/>
    <property type="project" value="InterPro"/>
</dbReference>
<dbReference type="EMBL" id="CDRZ01000240">
    <property type="protein sequence ID" value="CEO89280.1"/>
    <property type="molecule type" value="Genomic_DNA"/>
</dbReference>
<organism evidence="4 5">
    <name type="scientific">Syntrophaceticus schinkii</name>
    <dbReference type="NCBI Taxonomy" id="499207"/>
    <lineage>
        <taxon>Bacteria</taxon>
        <taxon>Bacillati</taxon>
        <taxon>Bacillota</taxon>
        <taxon>Clostridia</taxon>
        <taxon>Thermoanaerobacterales</taxon>
        <taxon>Thermoanaerobacterales Family III. Incertae Sedis</taxon>
        <taxon>Syntrophaceticus</taxon>
    </lineage>
</organism>
<keyword evidence="5" id="KW-1185">Reference proteome</keyword>
<keyword evidence="1" id="KW-0479">Metal-binding</keyword>
<reference evidence="5" key="1">
    <citation type="submission" date="2015-01" db="EMBL/GenBank/DDBJ databases">
        <authorList>
            <person name="Manzoor Shahid"/>
            <person name="Zubair Saima"/>
        </authorList>
    </citation>
    <scope>NUCLEOTIDE SEQUENCE [LARGE SCALE GENOMIC DNA]</scope>
    <source>
        <strain evidence="5">Sp3</strain>
    </source>
</reference>
<evidence type="ECO:0000259" key="3">
    <source>
        <dbReference type="Pfam" id="PF08797"/>
    </source>
</evidence>
<dbReference type="Pfam" id="PF08797">
    <property type="entry name" value="HIRAN"/>
    <property type="match status" value="1"/>
</dbReference>
<dbReference type="Proteomes" id="UP000046155">
    <property type="component" value="Unassembled WGS sequence"/>
</dbReference>
<gene>
    <name evidence="4" type="ORF">SSCH_430020</name>
</gene>
<evidence type="ECO:0000313" key="4">
    <source>
        <dbReference type="EMBL" id="CEO89280.1"/>
    </source>
</evidence>
<keyword evidence="2" id="KW-0378">Hydrolase</keyword>
<dbReference type="OrthoDB" id="2988931at2"/>
<evidence type="ECO:0000256" key="2">
    <source>
        <dbReference type="ARBA" id="ARBA00022801"/>
    </source>
</evidence>
<dbReference type="GO" id="GO:0008270">
    <property type="term" value="F:zinc ion binding"/>
    <property type="evidence" value="ECO:0007669"/>
    <property type="project" value="InterPro"/>
</dbReference>
<sequence>MKETRYFAVVGCKNYYGAQILKPGMPVQLIKDPDNEYDGEAIAVSLIPIGTVGYVANSTHTVPRGCCSAGRIYDTFDEQAFGVIRFVMQDSAIAELLDEEAVHYEIRVEVHEFAGE</sequence>
<evidence type="ECO:0000256" key="1">
    <source>
        <dbReference type="ARBA" id="ARBA00022723"/>
    </source>
</evidence>
<proteinExistence type="predicted"/>
<dbReference type="InterPro" id="IPR014905">
    <property type="entry name" value="HIRAN"/>
</dbReference>
<dbReference type="Gene3D" id="3.30.70.2330">
    <property type="match status" value="1"/>
</dbReference>
<evidence type="ECO:0000313" key="5">
    <source>
        <dbReference type="Proteomes" id="UP000046155"/>
    </source>
</evidence>
<name>A0A0B7MGU6_9FIRM</name>
<dbReference type="AlphaFoldDB" id="A0A0B7MGU6"/>
<dbReference type="GO" id="GO:0016818">
    <property type="term" value="F:hydrolase activity, acting on acid anhydrides, in phosphorus-containing anhydrides"/>
    <property type="evidence" value="ECO:0007669"/>
    <property type="project" value="InterPro"/>
</dbReference>